<evidence type="ECO:0000256" key="1">
    <source>
        <dbReference type="ARBA" id="ARBA00009981"/>
    </source>
</evidence>
<protein>
    <submittedName>
        <fullName evidence="2">Uncharacterized protein</fullName>
    </submittedName>
</protein>
<dbReference type="SUPFAM" id="SSF143120">
    <property type="entry name" value="YefM-like"/>
    <property type="match status" value="1"/>
</dbReference>
<organism evidence="2 3">
    <name type="scientific">Candidatus Gottesmanbacteria bacterium RIFCSPHIGHO2_01_FULL_39_10</name>
    <dbReference type="NCBI Taxonomy" id="1798375"/>
    <lineage>
        <taxon>Bacteria</taxon>
        <taxon>Candidatus Gottesmaniibacteriota</taxon>
    </lineage>
</organism>
<reference evidence="2 3" key="1">
    <citation type="journal article" date="2016" name="Nat. Commun.">
        <title>Thousands of microbial genomes shed light on interconnected biogeochemical processes in an aquifer system.</title>
        <authorList>
            <person name="Anantharaman K."/>
            <person name="Brown C.T."/>
            <person name="Hug L.A."/>
            <person name="Sharon I."/>
            <person name="Castelle C.J."/>
            <person name="Probst A.J."/>
            <person name="Thomas B.C."/>
            <person name="Singh A."/>
            <person name="Wilkins M.J."/>
            <person name="Karaoz U."/>
            <person name="Brodie E.L."/>
            <person name="Williams K.H."/>
            <person name="Hubbard S.S."/>
            <person name="Banfield J.F."/>
        </authorList>
    </citation>
    <scope>NUCLEOTIDE SEQUENCE [LARGE SCALE GENOMIC DNA]</scope>
</reference>
<dbReference type="AlphaFoldDB" id="A0A1F5ZPL2"/>
<comment type="caution">
    <text evidence="2">The sequence shown here is derived from an EMBL/GenBank/DDBJ whole genome shotgun (WGS) entry which is preliminary data.</text>
</comment>
<evidence type="ECO:0000313" key="2">
    <source>
        <dbReference type="EMBL" id="OGG14285.1"/>
    </source>
</evidence>
<sequence>MIRTTVQLDNIQQKVYTLYMKTVSIFKLRDNLGFYLDLVKKTNTPIVVEKYNTPTAMITPYKEGLVEKSLVSYFGFLGKGEDGNQFVNKIRRSKKEKQRIQTLRNPS</sequence>
<proteinExistence type="inferred from homology"/>
<evidence type="ECO:0000313" key="3">
    <source>
        <dbReference type="Proteomes" id="UP000177383"/>
    </source>
</evidence>
<gene>
    <name evidence="2" type="ORF">A2773_06735</name>
</gene>
<accession>A0A1F5ZPL2</accession>
<dbReference type="EMBL" id="MFJE01000022">
    <property type="protein sequence ID" value="OGG14285.1"/>
    <property type="molecule type" value="Genomic_DNA"/>
</dbReference>
<name>A0A1F5ZPL2_9BACT</name>
<dbReference type="Proteomes" id="UP000177383">
    <property type="component" value="Unassembled WGS sequence"/>
</dbReference>
<dbReference type="STRING" id="1798375.A2773_06735"/>
<dbReference type="InterPro" id="IPR036165">
    <property type="entry name" value="YefM-like_sf"/>
</dbReference>
<comment type="similarity">
    <text evidence="1">Belongs to the phD/YefM antitoxin family.</text>
</comment>